<dbReference type="EMBL" id="FKIF01000001">
    <property type="protein sequence ID" value="SAI65831.1"/>
    <property type="molecule type" value="Genomic_DNA"/>
</dbReference>
<accession>A0A157S6D7</accession>
<protein>
    <submittedName>
        <fullName evidence="2">Uncharacterized protein</fullName>
    </submittedName>
</protein>
<evidence type="ECO:0000313" key="2">
    <source>
        <dbReference type="EMBL" id="SAI65831.1"/>
    </source>
</evidence>
<evidence type="ECO:0000313" key="3">
    <source>
        <dbReference type="Proteomes" id="UP000076848"/>
    </source>
</evidence>
<organism evidence="2 3">
    <name type="scientific">Bordetella ansorpii</name>
    <dbReference type="NCBI Taxonomy" id="288768"/>
    <lineage>
        <taxon>Bacteria</taxon>
        <taxon>Pseudomonadati</taxon>
        <taxon>Pseudomonadota</taxon>
        <taxon>Betaproteobacteria</taxon>
        <taxon>Burkholderiales</taxon>
        <taxon>Alcaligenaceae</taxon>
        <taxon>Bordetella</taxon>
    </lineage>
</organism>
<reference evidence="2" key="1">
    <citation type="submission" date="2016-04" db="EMBL/GenBank/DDBJ databases">
        <authorList>
            <consortium name="Pathogen Informatics"/>
        </authorList>
    </citation>
    <scope>NUCLEOTIDE SEQUENCE [LARGE SCALE GENOMIC DNA]</scope>
    <source>
        <strain evidence="2">H050680373</strain>
    </source>
</reference>
<sequence length="34" mass="4009">MRAMRCWRGRHDRRHPLHGASLPGQGRLTRKARS</sequence>
<dbReference type="Proteomes" id="UP000076848">
    <property type="component" value="Unassembled WGS sequence"/>
</dbReference>
<name>A0A157S6D7_9BORD</name>
<gene>
    <name evidence="2" type="ORF">SAMEA3906486_00583</name>
</gene>
<dbReference type="AlphaFoldDB" id="A0A157S6D7"/>
<proteinExistence type="predicted"/>
<feature type="region of interest" description="Disordered" evidence="1">
    <location>
        <begin position="1"/>
        <end position="34"/>
    </location>
</feature>
<feature type="compositionally biased region" description="Basic residues" evidence="1">
    <location>
        <begin position="1"/>
        <end position="17"/>
    </location>
</feature>
<keyword evidence="3" id="KW-1185">Reference proteome</keyword>
<evidence type="ECO:0000256" key="1">
    <source>
        <dbReference type="SAM" id="MobiDB-lite"/>
    </source>
</evidence>